<reference evidence="9 10" key="1">
    <citation type="submission" date="2024-09" db="EMBL/GenBank/DDBJ databases">
        <authorList>
            <person name="Sun Q."/>
            <person name="Mori K."/>
        </authorList>
    </citation>
    <scope>NUCLEOTIDE SEQUENCE [LARGE SCALE GENOMIC DNA]</scope>
    <source>
        <strain evidence="9 10">TBRC 7907</strain>
    </source>
</reference>
<feature type="transmembrane region" description="Helical" evidence="8">
    <location>
        <begin position="317"/>
        <end position="333"/>
    </location>
</feature>
<feature type="transmembrane region" description="Helical" evidence="8">
    <location>
        <begin position="205"/>
        <end position="224"/>
    </location>
</feature>
<feature type="transmembrane region" description="Helical" evidence="8">
    <location>
        <begin position="127"/>
        <end position="143"/>
    </location>
</feature>
<keyword evidence="5 8" id="KW-1133">Transmembrane helix</keyword>
<evidence type="ECO:0000256" key="6">
    <source>
        <dbReference type="ARBA" id="ARBA00023136"/>
    </source>
</evidence>
<keyword evidence="6 8" id="KW-0472">Membrane</keyword>
<keyword evidence="4 8" id="KW-0812">Transmembrane</keyword>
<keyword evidence="10" id="KW-1185">Reference proteome</keyword>
<accession>A0ABV5ZYN8</accession>
<sequence>MSTSTGIRNERALSDWITPKIAWGAFGAAVLLHALTFLIWPKAAPVGVDLNVYRAAGEVVLAGRPLYEGPITYQMEWTYTPFAALLFVPFGVVPIIPLAAVVTAAHMLLVIPAVSLSWRALGYRSDRALLLASVLMAAAALWLDPVWLTVALGQVNIVLMMLVLLDVSRFQGSRWQGVLIGIAAGVKLTPLIFVVYLLVTGRFRAAGTALASFAGTIAVGFLVLPHDSTRYWGGVFLSSNRIGGSASTSNQSISGMLARFGVTGGTMTTLWLVLAGIAGALGMWLAAWAYRRGEDLLAVTVVGLTGTTVSPFSWEHHWVWFVPLLVYLVHLARTGAGRPGWWVVGGVYALTFAWVVSFPPAGGKVQPEIGLFALRSWPWLEAVTSNVYLLVFAATSVWVVTRMRRVNG</sequence>
<comment type="similarity">
    <text evidence="7">Belongs to the glycosyltransferase 87 family.</text>
</comment>
<dbReference type="InterPro" id="IPR018584">
    <property type="entry name" value="GT87"/>
</dbReference>
<dbReference type="RefSeq" id="WP_377853612.1">
    <property type="nucleotide sequence ID" value="NZ_JBHLZU010000017.1"/>
</dbReference>
<evidence type="ECO:0000256" key="3">
    <source>
        <dbReference type="ARBA" id="ARBA00022679"/>
    </source>
</evidence>
<feature type="transmembrane region" description="Helical" evidence="8">
    <location>
        <begin position="21"/>
        <end position="40"/>
    </location>
</feature>
<evidence type="ECO:0000256" key="7">
    <source>
        <dbReference type="ARBA" id="ARBA00024033"/>
    </source>
</evidence>
<dbReference type="Proteomes" id="UP001589693">
    <property type="component" value="Unassembled WGS sequence"/>
</dbReference>
<protein>
    <submittedName>
        <fullName evidence="9">Glycosyltransferase 87 family protein</fullName>
    </submittedName>
</protein>
<evidence type="ECO:0000256" key="4">
    <source>
        <dbReference type="ARBA" id="ARBA00022692"/>
    </source>
</evidence>
<proteinExistence type="inferred from homology"/>
<evidence type="ECO:0000313" key="9">
    <source>
        <dbReference type="EMBL" id="MFB9906017.1"/>
    </source>
</evidence>
<gene>
    <name evidence="9" type="ORF">ACFFQA_18940</name>
</gene>
<feature type="transmembrane region" description="Helical" evidence="8">
    <location>
        <begin position="340"/>
        <end position="359"/>
    </location>
</feature>
<feature type="transmembrane region" description="Helical" evidence="8">
    <location>
        <begin position="177"/>
        <end position="199"/>
    </location>
</feature>
<dbReference type="Pfam" id="PF09594">
    <property type="entry name" value="GT87"/>
    <property type="match status" value="1"/>
</dbReference>
<keyword evidence="3" id="KW-0808">Transferase</keyword>
<evidence type="ECO:0000256" key="1">
    <source>
        <dbReference type="ARBA" id="ARBA00004651"/>
    </source>
</evidence>
<evidence type="ECO:0000256" key="8">
    <source>
        <dbReference type="SAM" id="Phobius"/>
    </source>
</evidence>
<keyword evidence="2" id="KW-1003">Cell membrane</keyword>
<comment type="caution">
    <text evidence="9">The sequence shown here is derived from an EMBL/GenBank/DDBJ whole genome shotgun (WGS) entry which is preliminary data.</text>
</comment>
<dbReference type="EMBL" id="JBHLZU010000017">
    <property type="protein sequence ID" value="MFB9906017.1"/>
    <property type="molecule type" value="Genomic_DNA"/>
</dbReference>
<name>A0ABV5ZYN8_9PSEU</name>
<feature type="transmembrane region" description="Helical" evidence="8">
    <location>
        <begin position="82"/>
        <end position="115"/>
    </location>
</feature>
<evidence type="ECO:0000256" key="2">
    <source>
        <dbReference type="ARBA" id="ARBA00022475"/>
    </source>
</evidence>
<evidence type="ECO:0000256" key="5">
    <source>
        <dbReference type="ARBA" id="ARBA00022989"/>
    </source>
</evidence>
<evidence type="ECO:0000313" key="10">
    <source>
        <dbReference type="Proteomes" id="UP001589693"/>
    </source>
</evidence>
<organism evidence="9 10">
    <name type="scientific">Allokutzneria oryzae</name>
    <dbReference type="NCBI Taxonomy" id="1378989"/>
    <lineage>
        <taxon>Bacteria</taxon>
        <taxon>Bacillati</taxon>
        <taxon>Actinomycetota</taxon>
        <taxon>Actinomycetes</taxon>
        <taxon>Pseudonocardiales</taxon>
        <taxon>Pseudonocardiaceae</taxon>
        <taxon>Allokutzneria</taxon>
    </lineage>
</organism>
<feature type="transmembrane region" description="Helical" evidence="8">
    <location>
        <begin position="269"/>
        <end position="290"/>
    </location>
</feature>
<comment type="subcellular location">
    <subcellularLocation>
        <location evidence="1">Cell membrane</location>
        <topology evidence="1">Multi-pass membrane protein</topology>
    </subcellularLocation>
</comment>
<feature type="transmembrane region" description="Helical" evidence="8">
    <location>
        <begin position="379"/>
        <end position="400"/>
    </location>
</feature>